<dbReference type="InterPro" id="IPR018307">
    <property type="entry name" value="ABL9/DENND6_dom"/>
</dbReference>
<dbReference type="OrthoDB" id="26278at2759"/>
<dbReference type="InParanoid" id="A0A401GLH8"/>
<evidence type="ECO:0000313" key="5">
    <source>
        <dbReference type="Proteomes" id="UP000287166"/>
    </source>
</evidence>
<dbReference type="Proteomes" id="UP000287166">
    <property type="component" value="Unassembled WGS sequence"/>
</dbReference>
<feature type="domain" description="UDENN" evidence="3">
    <location>
        <begin position="182"/>
        <end position="604"/>
    </location>
</feature>
<sequence length="875" mass="94783">MPSPFDESPPSLALNSHFLENDHDHPSSSFDEPSSDGDTASQRSITLSSAPPSPRSAAPALADLAEVQPPPTTITPVTLVRQNLSFSKRNTMDTDVSSDVDPDDRSFFTRRLDEGESPISSIAPSVSENEKIGPLRTPSSAGILSRSDADSILSAGSESTSYSRKARPESLIVQPSKGPLVLGIALVDFDHLVGPKIEFSRGSIFNDEEIVKIMPFLALPDGAHMSTEDYSYFHLVPSSPNPKTIFGISCNRQIQTSELLVKDADVTRSTVQKAVVVLASEPVFGLIRDRLGVITRALFAQRDFSETSILDAFYTSLEHSLRTQLTESGLYMGTSLRELVHTFRQRTLVLLKALMLQKKIMFFGHPVEKLCTHQYSLVTLVPGLLQNLVDCGSPPLATRAQTLSRPTSLRTSDPKSMMAYVGLPLDLFGKDAFFQPYLPLQQLDMLRDTESWLCGSTNSIVAQQKAVDILVNIENGTMEFHDPKLERSAGLTPADRKWMDDIVRDVNETYDEDPSRPLGMHFKGSDDYLRQKFDEYINGALASVKYSAFLAKGRSAGVIISDGSVDPNSVQDFNALWIQEFKKTNAYEVWERVTDPLLFDIVEARHPCSDKPSVVADLGLRLSEGIQELKIEQQLAPTREAISRTFTAAVEGVRGRWLPRNPSSSTSVSAATASSPSATSTNTSTSTSSSIVEVSKTDAQPDSTPGSRRGSVDRRASETLPNGLRPLSMTANRTPPPPPPPEPSRFSGWVGSLFSPRSSRMSTASAQSTPAAMRRGSNSTLAESRNASRGPSPLPAMLASSSAESAASHKEEVVDEHIEPKNLDEVYGAGRTHKATSQPVDAVGEAHGGGETHPVVGDHHDEGDDDAPAGTGVAL</sequence>
<evidence type="ECO:0000313" key="4">
    <source>
        <dbReference type="EMBL" id="GBE83012.1"/>
    </source>
</evidence>
<feature type="compositionally biased region" description="Low complexity" evidence="2">
    <location>
        <begin position="47"/>
        <end position="65"/>
    </location>
</feature>
<dbReference type="EMBL" id="BFAD01000005">
    <property type="protein sequence ID" value="GBE83012.1"/>
    <property type="molecule type" value="Genomic_DNA"/>
</dbReference>
<comment type="caution">
    <text evidence="4">The sequence shown here is derived from an EMBL/GenBank/DDBJ whole genome shotgun (WGS) entry which is preliminary data.</text>
</comment>
<feature type="compositionally biased region" description="Polar residues" evidence="2">
    <location>
        <begin position="27"/>
        <end position="46"/>
    </location>
</feature>
<feature type="compositionally biased region" description="Polar residues" evidence="2">
    <location>
        <begin position="697"/>
        <end position="706"/>
    </location>
</feature>
<organism evidence="4 5">
    <name type="scientific">Sparassis crispa</name>
    <dbReference type="NCBI Taxonomy" id="139825"/>
    <lineage>
        <taxon>Eukaryota</taxon>
        <taxon>Fungi</taxon>
        <taxon>Dikarya</taxon>
        <taxon>Basidiomycota</taxon>
        <taxon>Agaricomycotina</taxon>
        <taxon>Agaricomycetes</taxon>
        <taxon>Polyporales</taxon>
        <taxon>Sparassidaceae</taxon>
        <taxon>Sparassis</taxon>
    </lineage>
</organism>
<evidence type="ECO:0000259" key="3">
    <source>
        <dbReference type="PROSITE" id="PS50211"/>
    </source>
</evidence>
<reference evidence="4 5" key="1">
    <citation type="journal article" date="2018" name="Sci. Rep.">
        <title>Genome sequence of the cauliflower mushroom Sparassis crispa (Hanabiratake) and its association with beneficial usage.</title>
        <authorList>
            <person name="Kiyama R."/>
            <person name="Furutani Y."/>
            <person name="Kawaguchi K."/>
            <person name="Nakanishi T."/>
        </authorList>
    </citation>
    <scope>NUCLEOTIDE SEQUENCE [LARGE SCALE GENOMIC DNA]</scope>
</reference>
<accession>A0A401GLH8</accession>
<dbReference type="AlphaFoldDB" id="A0A401GLH8"/>
<dbReference type="GO" id="GO:0005737">
    <property type="term" value="C:cytoplasm"/>
    <property type="evidence" value="ECO:0007669"/>
    <property type="project" value="TreeGrafter"/>
</dbReference>
<comment type="similarity">
    <text evidence="1">Belongs to the AVL9 family.</text>
</comment>
<dbReference type="RefSeq" id="XP_027613925.1">
    <property type="nucleotide sequence ID" value="XM_027758124.1"/>
</dbReference>
<evidence type="ECO:0000256" key="1">
    <source>
        <dbReference type="ARBA" id="ARBA00038178"/>
    </source>
</evidence>
<keyword evidence="5" id="KW-1185">Reference proteome</keyword>
<name>A0A401GLH8_9APHY</name>
<dbReference type="PANTHER" id="PTHR31017">
    <property type="entry name" value="LATE SECRETORY PATHWAY PROTEIN AVL9-RELATED"/>
    <property type="match status" value="1"/>
</dbReference>
<dbReference type="InterPro" id="IPR037516">
    <property type="entry name" value="Tripartite_DENN"/>
</dbReference>
<dbReference type="InterPro" id="IPR051731">
    <property type="entry name" value="DENND11/AVL9_GEFs"/>
</dbReference>
<gene>
    <name evidence="4" type="ORF">SCP_0500550</name>
</gene>
<feature type="region of interest" description="Disordered" evidence="2">
    <location>
        <begin position="118"/>
        <end position="143"/>
    </location>
</feature>
<evidence type="ECO:0000256" key="2">
    <source>
        <dbReference type="SAM" id="MobiDB-lite"/>
    </source>
</evidence>
<feature type="compositionally biased region" description="Low complexity" evidence="2">
    <location>
        <begin position="795"/>
        <end position="806"/>
    </location>
</feature>
<feature type="compositionally biased region" description="Basic and acidic residues" evidence="2">
    <location>
        <begin position="807"/>
        <end position="824"/>
    </location>
</feature>
<dbReference type="GeneID" id="38779929"/>
<feature type="region of interest" description="Disordered" evidence="2">
    <location>
        <begin position="1"/>
        <end position="78"/>
    </location>
</feature>
<feature type="region of interest" description="Disordered" evidence="2">
    <location>
        <begin position="656"/>
        <end position="875"/>
    </location>
</feature>
<feature type="compositionally biased region" description="Polar residues" evidence="2">
    <location>
        <begin position="755"/>
        <end position="789"/>
    </location>
</feature>
<dbReference type="Pfam" id="PF09794">
    <property type="entry name" value="Avl9"/>
    <property type="match status" value="1"/>
</dbReference>
<dbReference type="PROSITE" id="PS50211">
    <property type="entry name" value="DENN"/>
    <property type="match status" value="1"/>
</dbReference>
<feature type="compositionally biased region" description="Low complexity" evidence="2">
    <location>
        <begin position="663"/>
        <end position="690"/>
    </location>
</feature>
<feature type="compositionally biased region" description="Pro residues" evidence="2">
    <location>
        <begin position="734"/>
        <end position="743"/>
    </location>
</feature>
<dbReference type="PANTHER" id="PTHR31017:SF1">
    <property type="entry name" value="LATE SECRETORY PATHWAY PROTEIN AVL9 HOMOLOG"/>
    <property type="match status" value="1"/>
</dbReference>
<proteinExistence type="inferred from homology"/>
<feature type="compositionally biased region" description="Polar residues" evidence="2">
    <location>
        <begin position="118"/>
        <end position="127"/>
    </location>
</feature>
<protein>
    <recommendedName>
        <fullName evidence="3">UDENN domain-containing protein</fullName>
    </recommendedName>
</protein>